<organism evidence="1">
    <name type="scientific">Arundo donax</name>
    <name type="common">Giant reed</name>
    <name type="synonym">Donax arundinaceus</name>
    <dbReference type="NCBI Taxonomy" id="35708"/>
    <lineage>
        <taxon>Eukaryota</taxon>
        <taxon>Viridiplantae</taxon>
        <taxon>Streptophyta</taxon>
        <taxon>Embryophyta</taxon>
        <taxon>Tracheophyta</taxon>
        <taxon>Spermatophyta</taxon>
        <taxon>Magnoliopsida</taxon>
        <taxon>Liliopsida</taxon>
        <taxon>Poales</taxon>
        <taxon>Poaceae</taxon>
        <taxon>PACMAD clade</taxon>
        <taxon>Arundinoideae</taxon>
        <taxon>Arundineae</taxon>
        <taxon>Arundo</taxon>
    </lineage>
</organism>
<accession>A0A0A9E4R7</accession>
<protein>
    <submittedName>
        <fullName evidence="1">Uncharacterized protein</fullName>
    </submittedName>
</protein>
<proteinExistence type="predicted"/>
<dbReference type="AlphaFoldDB" id="A0A0A9E4R7"/>
<reference evidence="1" key="2">
    <citation type="journal article" date="2015" name="Data Brief">
        <title>Shoot transcriptome of the giant reed, Arundo donax.</title>
        <authorList>
            <person name="Barrero R.A."/>
            <person name="Guerrero F.D."/>
            <person name="Moolhuijzen P."/>
            <person name="Goolsby J.A."/>
            <person name="Tidwell J."/>
            <person name="Bellgard S.E."/>
            <person name="Bellgard M.I."/>
        </authorList>
    </citation>
    <scope>NUCLEOTIDE SEQUENCE</scope>
    <source>
        <tissue evidence="1">Shoot tissue taken approximately 20 cm above the soil surface</tissue>
    </source>
</reference>
<dbReference type="EMBL" id="GBRH01202844">
    <property type="protein sequence ID" value="JAD95051.1"/>
    <property type="molecule type" value="Transcribed_RNA"/>
</dbReference>
<name>A0A0A9E4R7_ARUDO</name>
<sequence>MSSSDGSDLSILSNLQSVLSVLVPRM</sequence>
<evidence type="ECO:0000313" key="1">
    <source>
        <dbReference type="EMBL" id="JAD95051.1"/>
    </source>
</evidence>
<reference evidence="1" key="1">
    <citation type="submission" date="2014-09" db="EMBL/GenBank/DDBJ databases">
        <authorList>
            <person name="Magalhaes I.L.F."/>
            <person name="Oliveira U."/>
            <person name="Santos F.R."/>
            <person name="Vidigal T.H.D.A."/>
            <person name="Brescovit A.D."/>
            <person name="Santos A.J."/>
        </authorList>
    </citation>
    <scope>NUCLEOTIDE SEQUENCE</scope>
    <source>
        <tissue evidence="1">Shoot tissue taken approximately 20 cm above the soil surface</tissue>
    </source>
</reference>